<feature type="coiled-coil region" evidence="1">
    <location>
        <begin position="129"/>
        <end position="156"/>
    </location>
</feature>
<keyword evidence="3" id="KW-1185">Reference proteome</keyword>
<proteinExistence type="predicted"/>
<evidence type="ECO:0000256" key="1">
    <source>
        <dbReference type="SAM" id="Coils"/>
    </source>
</evidence>
<keyword evidence="1" id="KW-0175">Coiled coil</keyword>
<accession>A0A3S3WFS3</accession>
<dbReference type="OrthoDB" id="751263at2"/>
<dbReference type="Proteomes" id="UP000286701">
    <property type="component" value="Unassembled WGS sequence"/>
</dbReference>
<dbReference type="AlphaFoldDB" id="A0A3S3WFS3"/>
<organism evidence="2 3">
    <name type="scientific">Mucilaginibacter gilvus</name>
    <dbReference type="NCBI Taxonomy" id="2305909"/>
    <lineage>
        <taxon>Bacteria</taxon>
        <taxon>Pseudomonadati</taxon>
        <taxon>Bacteroidota</taxon>
        <taxon>Sphingobacteriia</taxon>
        <taxon>Sphingobacteriales</taxon>
        <taxon>Sphingobacteriaceae</taxon>
        <taxon>Mucilaginibacter</taxon>
    </lineage>
</organism>
<protein>
    <submittedName>
        <fullName evidence="2">Uncharacterized protein</fullName>
    </submittedName>
</protein>
<dbReference type="EMBL" id="SBIW01000002">
    <property type="protein sequence ID" value="RWY55930.1"/>
    <property type="molecule type" value="Genomic_DNA"/>
</dbReference>
<evidence type="ECO:0000313" key="2">
    <source>
        <dbReference type="EMBL" id="RWY55930.1"/>
    </source>
</evidence>
<sequence>MKEYFKPLARFKKREHPFDIGMPFSWWRGHYDRHFLNNLYERKENEFEAFYKYHLDHFLKVNAGSQEIEFYKHLRDVINDGIAALIKEDKPGSKTKHERTNIQKVQLRTFVDYLNSIDEWAVRPQLEVYTEKDATIARLQKHIAVLEKQINEMKDYDVVQKIRIEEGHLPTVVDLIQQLRDLQLPANRRLLRCDHKTPYYKMISKYFSIDGKDIPIETAKNYFSDKQDDIGVKGTKVPAENKLFKIVSDTPKKGVKNSNKA</sequence>
<reference evidence="2 3" key="1">
    <citation type="submission" date="2019-01" db="EMBL/GenBank/DDBJ databases">
        <title>Mucilaginibacter antarcticum sp. nov., isolated from antarctic soil.</title>
        <authorList>
            <person name="Yan Y.-Q."/>
            <person name="Du Z.-J."/>
        </authorList>
    </citation>
    <scope>NUCLEOTIDE SEQUENCE [LARGE SCALE GENOMIC DNA]</scope>
    <source>
        <strain evidence="2 3">F01003</strain>
    </source>
</reference>
<dbReference type="RefSeq" id="WP_128533044.1">
    <property type="nucleotide sequence ID" value="NZ_SBIW01000002.1"/>
</dbReference>
<comment type="caution">
    <text evidence="2">The sequence shown here is derived from an EMBL/GenBank/DDBJ whole genome shotgun (WGS) entry which is preliminary data.</text>
</comment>
<name>A0A3S3WFS3_9SPHI</name>
<gene>
    <name evidence="2" type="ORF">EPL05_06035</name>
</gene>
<evidence type="ECO:0000313" key="3">
    <source>
        <dbReference type="Proteomes" id="UP000286701"/>
    </source>
</evidence>